<dbReference type="EMBL" id="FJUW01000007">
    <property type="protein sequence ID" value="CZS93864.1"/>
    <property type="molecule type" value="Genomic_DNA"/>
</dbReference>
<keyword evidence="1" id="KW-0175">Coiled coil</keyword>
<feature type="region of interest" description="Disordered" evidence="2">
    <location>
        <begin position="331"/>
        <end position="391"/>
    </location>
</feature>
<evidence type="ECO:0000313" key="4">
    <source>
        <dbReference type="Proteomes" id="UP000178129"/>
    </source>
</evidence>
<accession>A0A1E1KB13</accession>
<proteinExistence type="predicted"/>
<dbReference type="AlphaFoldDB" id="A0A1E1KB13"/>
<organism evidence="3 4">
    <name type="scientific">Rhynchosporium graminicola</name>
    <dbReference type="NCBI Taxonomy" id="2792576"/>
    <lineage>
        <taxon>Eukaryota</taxon>
        <taxon>Fungi</taxon>
        <taxon>Dikarya</taxon>
        <taxon>Ascomycota</taxon>
        <taxon>Pezizomycotina</taxon>
        <taxon>Leotiomycetes</taxon>
        <taxon>Helotiales</taxon>
        <taxon>Ploettnerulaceae</taxon>
        <taxon>Rhynchosporium</taxon>
    </lineage>
</organism>
<gene>
    <name evidence="3" type="ORF">RCO7_08033</name>
</gene>
<evidence type="ECO:0000256" key="1">
    <source>
        <dbReference type="SAM" id="Coils"/>
    </source>
</evidence>
<evidence type="ECO:0000313" key="3">
    <source>
        <dbReference type="EMBL" id="CZS93864.1"/>
    </source>
</evidence>
<feature type="compositionally biased region" description="Basic and acidic residues" evidence="2">
    <location>
        <begin position="1"/>
        <end position="11"/>
    </location>
</feature>
<feature type="region of interest" description="Disordered" evidence="2">
    <location>
        <begin position="1"/>
        <end position="52"/>
    </location>
</feature>
<sequence>MDAWQREDSHSRRPNIKRPWEAGYVQSAQFNARNGSRLPSIGASSYRRPSLPSRVTEADDIWGIHNESESRNGGAKRARYEDSDHHSFSREVVNLKSAAFPPVNDNGPDTNYTPDQSSLKPLSSRLQPDPLRVVRRLGDADNVSLDKACHSCNGLIMQGFLGNEDSGSAEVLKYSAGLLNKTVLVLARIIPETGGVARNGANDDLSLTNNCPPEEGGLKPTLHWLLNRIQHVNDLAERLMQNVPTWIPPDIDRNFTSNGSNAQDGLEGTMKRRIDADLGDTQRPRDAPEDTDTDAKLHIRRRSVATTLSRTEDLLLMRNSLERHSLHPALHSEPTQRNLMNPPPPPAAPNRQLLSPPGRSLPSPTSLNFYPPSSSSYGSSSQNPIHLLPSGPHHAPLDNYLPPIAPVHSSDALQVHASALQHEISVQKIALSSLQDEHNNLLAALKGSQTRAIALEKKHRVSDTEIISLTEEKLRLQSQVVVLERDVEDLARSRDEFRQAAVEEGAQYVEIVKRASRLEKVAGEEKKEWNRMKIEMEQKIEALGRGKNWTDIMSSASHHPDNIHFPASSTHVQNELKMEPSNDPIPSSHTNTIQQDSNLELEEEVRRLRNRCAEVESALRAVQEESRSMEGIVEALGLAGKSILERADRTLAGS</sequence>
<feature type="compositionally biased region" description="Polar residues" evidence="2">
    <location>
        <begin position="107"/>
        <end position="124"/>
    </location>
</feature>
<dbReference type="STRING" id="914237.A0A1E1KB13"/>
<name>A0A1E1KB13_9HELO</name>
<keyword evidence="4" id="KW-1185">Reference proteome</keyword>
<protein>
    <submittedName>
        <fullName evidence="3">Uncharacterized protein</fullName>
    </submittedName>
</protein>
<feature type="compositionally biased region" description="Low complexity" evidence="2">
    <location>
        <begin position="353"/>
        <end position="381"/>
    </location>
</feature>
<dbReference type="InParanoid" id="A0A1E1KB13"/>
<evidence type="ECO:0000256" key="2">
    <source>
        <dbReference type="SAM" id="MobiDB-lite"/>
    </source>
</evidence>
<comment type="caution">
    <text evidence="3">The sequence shown here is derived from an EMBL/GenBank/DDBJ whole genome shotgun (WGS) entry which is preliminary data.</text>
</comment>
<feature type="compositionally biased region" description="Basic and acidic residues" evidence="2">
    <location>
        <begin position="276"/>
        <end position="297"/>
    </location>
</feature>
<feature type="coiled-coil region" evidence="1">
    <location>
        <begin position="591"/>
        <end position="625"/>
    </location>
</feature>
<feature type="region of interest" description="Disordered" evidence="2">
    <location>
        <begin position="276"/>
        <end position="298"/>
    </location>
</feature>
<dbReference type="Proteomes" id="UP000178129">
    <property type="component" value="Unassembled WGS sequence"/>
</dbReference>
<reference evidence="4" key="1">
    <citation type="submission" date="2016-03" db="EMBL/GenBank/DDBJ databases">
        <authorList>
            <person name="Ploux O."/>
        </authorList>
    </citation>
    <scope>NUCLEOTIDE SEQUENCE [LARGE SCALE GENOMIC DNA]</scope>
    <source>
        <strain evidence="4">UK7</strain>
    </source>
</reference>
<feature type="coiled-coil region" evidence="1">
    <location>
        <begin position="466"/>
        <end position="500"/>
    </location>
</feature>
<feature type="region of interest" description="Disordered" evidence="2">
    <location>
        <begin position="99"/>
        <end position="124"/>
    </location>
</feature>